<evidence type="ECO:0000256" key="4">
    <source>
        <dbReference type="ARBA" id="ARBA00022692"/>
    </source>
</evidence>
<dbReference type="GO" id="GO:0016705">
    <property type="term" value="F:oxidoreductase activity, acting on paired donors, with incorporation or reduction of molecular oxygen"/>
    <property type="evidence" value="ECO:0007669"/>
    <property type="project" value="InterPro"/>
</dbReference>
<keyword evidence="9 11" id="KW-0472">Membrane</keyword>
<dbReference type="EMBL" id="JACMSC010000022">
    <property type="protein sequence ID" value="KAG6469368.1"/>
    <property type="molecule type" value="Genomic_DNA"/>
</dbReference>
<evidence type="ECO:0000256" key="5">
    <source>
        <dbReference type="ARBA" id="ARBA00022723"/>
    </source>
</evidence>
<comment type="subcellular location">
    <subcellularLocation>
        <location evidence="1">Membrane</location>
        <topology evidence="1">Single-pass membrane protein</topology>
    </subcellularLocation>
</comment>
<feature type="transmembrane region" description="Helical" evidence="11">
    <location>
        <begin position="151"/>
        <end position="170"/>
    </location>
</feature>
<dbReference type="GO" id="GO:0004497">
    <property type="term" value="F:monooxygenase activity"/>
    <property type="evidence" value="ECO:0007669"/>
    <property type="project" value="InterPro"/>
</dbReference>
<dbReference type="InterPro" id="IPR001128">
    <property type="entry name" value="Cyt_P450"/>
</dbReference>
<evidence type="ECO:0000256" key="8">
    <source>
        <dbReference type="ARBA" id="ARBA00023004"/>
    </source>
</evidence>
<dbReference type="PANTHER" id="PTHR47947">
    <property type="entry name" value="CYTOCHROME P450 82C3-RELATED"/>
    <property type="match status" value="1"/>
</dbReference>
<dbReference type="Proteomes" id="UP000734854">
    <property type="component" value="Unassembled WGS sequence"/>
</dbReference>
<comment type="caution">
    <text evidence="12">The sequence shown here is derived from an EMBL/GenBank/DDBJ whole genome shotgun (WGS) entry which is preliminary data.</text>
</comment>
<feature type="region of interest" description="Disordered" evidence="10">
    <location>
        <begin position="478"/>
        <end position="512"/>
    </location>
</feature>
<dbReference type="Pfam" id="PF00067">
    <property type="entry name" value="p450"/>
    <property type="match status" value="1"/>
</dbReference>
<feature type="compositionally biased region" description="Basic residues" evidence="10">
    <location>
        <begin position="489"/>
        <end position="507"/>
    </location>
</feature>
<gene>
    <name evidence="12" type="ORF">ZIOFF_074083</name>
</gene>
<keyword evidence="4 11" id="KW-0812">Transmembrane</keyword>
<dbReference type="SUPFAM" id="SSF48264">
    <property type="entry name" value="Cytochrome P450"/>
    <property type="match status" value="1"/>
</dbReference>
<dbReference type="InterPro" id="IPR050651">
    <property type="entry name" value="Plant_Cytochrome_P450_Monoox"/>
</dbReference>
<reference evidence="12 13" key="1">
    <citation type="submission" date="2020-08" db="EMBL/GenBank/DDBJ databases">
        <title>Plant Genome Project.</title>
        <authorList>
            <person name="Zhang R.-G."/>
        </authorList>
    </citation>
    <scope>NUCLEOTIDE SEQUENCE [LARGE SCALE GENOMIC DNA]</scope>
    <source>
        <tissue evidence="12">Rhizome</tissue>
    </source>
</reference>
<keyword evidence="8" id="KW-0408">Iron</keyword>
<evidence type="ECO:0000256" key="9">
    <source>
        <dbReference type="ARBA" id="ARBA00023136"/>
    </source>
</evidence>
<evidence type="ECO:0000256" key="3">
    <source>
        <dbReference type="ARBA" id="ARBA00022617"/>
    </source>
</evidence>
<evidence type="ECO:0000256" key="7">
    <source>
        <dbReference type="ARBA" id="ARBA00023002"/>
    </source>
</evidence>
<evidence type="ECO:0000256" key="1">
    <source>
        <dbReference type="ARBA" id="ARBA00004167"/>
    </source>
</evidence>
<evidence type="ECO:0000256" key="11">
    <source>
        <dbReference type="SAM" id="Phobius"/>
    </source>
</evidence>
<proteinExistence type="inferred from homology"/>
<dbReference type="GO" id="GO:0020037">
    <property type="term" value="F:heme binding"/>
    <property type="evidence" value="ECO:0007669"/>
    <property type="project" value="InterPro"/>
</dbReference>
<evidence type="ECO:0000313" key="13">
    <source>
        <dbReference type="Proteomes" id="UP000734854"/>
    </source>
</evidence>
<dbReference type="GO" id="GO:0016020">
    <property type="term" value="C:membrane"/>
    <property type="evidence" value="ECO:0007669"/>
    <property type="project" value="UniProtKB-SubCell"/>
</dbReference>
<comment type="similarity">
    <text evidence="2">Belongs to the cytochrome P450 family.</text>
</comment>
<keyword evidence="3" id="KW-0349">Heme</keyword>
<evidence type="ECO:0000256" key="6">
    <source>
        <dbReference type="ARBA" id="ARBA00022989"/>
    </source>
</evidence>
<keyword evidence="6 11" id="KW-1133">Transmembrane helix</keyword>
<keyword evidence="7" id="KW-0560">Oxidoreductase</keyword>
<evidence type="ECO:0000256" key="10">
    <source>
        <dbReference type="SAM" id="MobiDB-lite"/>
    </source>
</evidence>
<dbReference type="AlphaFoldDB" id="A0A8J5BXK4"/>
<keyword evidence="13" id="KW-1185">Reference proteome</keyword>
<dbReference type="InterPro" id="IPR036396">
    <property type="entry name" value="Cyt_P450_sf"/>
</dbReference>
<evidence type="ECO:0000256" key="2">
    <source>
        <dbReference type="ARBA" id="ARBA00010617"/>
    </source>
</evidence>
<dbReference type="Gene3D" id="1.10.630.10">
    <property type="entry name" value="Cytochrome P450"/>
    <property type="match status" value="1"/>
</dbReference>
<dbReference type="PANTHER" id="PTHR47947:SF62">
    <property type="entry name" value="CYTOCHROME P450, FAMILY 81, SUBFAMILY D, POLYPEPTIDE 5"/>
    <property type="match status" value="1"/>
</dbReference>
<organism evidence="12 13">
    <name type="scientific">Zingiber officinale</name>
    <name type="common">Ginger</name>
    <name type="synonym">Amomum zingiber</name>
    <dbReference type="NCBI Taxonomy" id="94328"/>
    <lineage>
        <taxon>Eukaryota</taxon>
        <taxon>Viridiplantae</taxon>
        <taxon>Streptophyta</taxon>
        <taxon>Embryophyta</taxon>
        <taxon>Tracheophyta</taxon>
        <taxon>Spermatophyta</taxon>
        <taxon>Magnoliopsida</taxon>
        <taxon>Liliopsida</taxon>
        <taxon>Zingiberales</taxon>
        <taxon>Zingiberaceae</taxon>
        <taxon>Zingiber</taxon>
    </lineage>
</organism>
<accession>A0A8J5BXK4</accession>
<keyword evidence="5" id="KW-0479">Metal-binding</keyword>
<protein>
    <submittedName>
        <fullName evidence="12">Uncharacterized protein</fullName>
    </submittedName>
</protein>
<name>A0A8J5BXK4_ZINOF</name>
<sequence length="671" mass="74770">MVHLEFFYHPFCYDPSQSVDLHLCCGWQLLTSSVGESPTVLWMSPSKLHLEPSRRELGLVEPLVKLFRLAFLDDLAKSLQDDVHTQLGARGFYRGSWGLNPQERGEVGSVASKQQDGGVLDYLCGVDSLLDMVTAMSIQIFVHSERAAAPLLQFLLPSLFLFLFSILLIFHRWRQNHRRLPPSPPSFPILGHLHLLNPPIHRPHAAISTAHGPVVLLRFGSRPALLVSSPSAVVQCFTVHDVAFVNRPRFLAGKILEYDFTAILWAPYGSHWRDLRHITSMHSLASDNLRASFDLRSGEIRALAWNFFLQQSGGNGGAPRRLDLKSTLFDRVCAIIEQLVVPLTGETQEQRLIVREMVSEGLQLSVATANAGDDMPEFMRVAWRGLEKRLMRLWRRRDESWGKLIMLHRERRQSEDNGNGSVNGEGRETLMDVILSLQNNDPERYTDDIIKGLMTVRNIFSRNRLLRRHNRVGNELVVKPSSRSGEGRHRARHDGRPRAAGLRRRPPQPHLLELHHPRDSAIVPHHPSPRAPRNFQRSHRHGIRCLRRHHAARQRVGYPQGRRPLGRAREVQVGEVHGGGGGGGIQVHAVWDGAAAVPRRGSVYPNGGADVGDVRPVLRVGESVAGVGGHDGGARTVHAQGDAIGGVVQATPEHGATPFAAVSLCTRGYVI</sequence>
<evidence type="ECO:0000313" key="12">
    <source>
        <dbReference type="EMBL" id="KAG6469368.1"/>
    </source>
</evidence>
<dbReference type="GO" id="GO:0005506">
    <property type="term" value="F:iron ion binding"/>
    <property type="evidence" value="ECO:0007669"/>
    <property type="project" value="InterPro"/>
</dbReference>